<name>A0A1B6EY73_9HEMI</name>
<dbReference type="Pfam" id="PF00078">
    <property type="entry name" value="RVT_1"/>
    <property type="match status" value="1"/>
</dbReference>
<dbReference type="GO" id="GO:0071897">
    <property type="term" value="P:DNA biosynthetic process"/>
    <property type="evidence" value="ECO:0007669"/>
    <property type="project" value="UniProtKB-ARBA"/>
</dbReference>
<evidence type="ECO:0000259" key="1">
    <source>
        <dbReference type="PROSITE" id="PS50878"/>
    </source>
</evidence>
<dbReference type="InterPro" id="IPR036397">
    <property type="entry name" value="RNaseH_sf"/>
</dbReference>
<dbReference type="InterPro" id="IPR012337">
    <property type="entry name" value="RNaseH-like_sf"/>
</dbReference>
<dbReference type="SUPFAM" id="SSF53098">
    <property type="entry name" value="Ribonuclease H-like"/>
    <property type="match status" value="1"/>
</dbReference>
<reference evidence="3" key="1">
    <citation type="submission" date="2015-11" db="EMBL/GenBank/DDBJ databases">
        <title>De novo transcriptome assembly of four potential Pierce s Disease insect vectors from Arizona vineyards.</title>
        <authorList>
            <person name="Tassone E.E."/>
        </authorList>
    </citation>
    <scope>NUCLEOTIDE SEQUENCE</scope>
</reference>
<organism evidence="3">
    <name type="scientific">Cuerna arida</name>
    <dbReference type="NCBI Taxonomy" id="1464854"/>
    <lineage>
        <taxon>Eukaryota</taxon>
        <taxon>Metazoa</taxon>
        <taxon>Ecdysozoa</taxon>
        <taxon>Arthropoda</taxon>
        <taxon>Hexapoda</taxon>
        <taxon>Insecta</taxon>
        <taxon>Pterygota</taxon>
        <taxon>Neoptera</taxon>
        <taxon>Paraneoptera</taxon>
        <taxon>Hemiptera</taxon>
        <taxon>Auchenorrhyncha</taxon>
        <taxon>Membracoidea</taxon>
        <taxon>Cicadellidae</taxon>
        <taxon>Cicadellinae</taxon>
        <taxon>Proconiini</taxon>
        <taxon>Cuerna</taxon>
    </lineage>
</organism>
<dbReference type="GO" id="GO:0004523">
    <property type="term" value="F:RNA-DNA hybrid ribonuclease activity"/>
    <property type="evidence" value="ECO:0007669"/>
    <property type="project" value="InterPro"/>
</dbReference>
<feature type="domain" description="Reverse transcriptase" evidence="1">
    <location>
        <begin position="78"/>
        <end position="350"/>
    </location>
</feature>
<dbReference type="PROSITE" id="PS50879">
    <property type="entry name" value="RNASE_H_1"/>
    <property type="match status" value="1"/>
</dbReference>
<dbReference type="EMBL" id="GECZ01026847">
    <property type="protein sequence ID" value="JAS42922.1"/>
    <property type="molecule type" value="Transcribed_RNA"/>
</dbReference>
<evidence type="ECO:0000313" key="3">
    <source>
        <dbReference type="EMBL" id="JAS42922.1"/>
    </source>
</evidence>
<evidence type="ECO:0000259" key="2">
    <source>
        <dbReference type="PROSITE" id="PS50879"/>
    </source>
</evidence>
<dbReference type="PROSITE" id="PS50878">
    <property type="entry name" value="RT_POL"/>
    <property type="match status" value="1"/>
</dbReference>
<accession>A0A1B6EY73</accession>
<dbReference type="AlphaFoldDB" id="A0A1B6EY73"/>
<dbReference type="GO" id="GO:0042575">
    <property type="term" value="C:DNA polymerase complex"/>
    <property type="evidence" value="ECO:0007669"/>
    <property type="project" value="UniProtKB-ARBA"/>
</dbReference>
<proteinExistence type="predicted"/>
<protein>
    <recommendedName>
        <fullName evidence="4">Lian-aa1 retrotransposon protein</fullName>
    </recommendedName>
</protein>
<dbReference type="InterPro" id="IPR002156">
    <property type="entry name" value="RNaseH_domain"/>
</dbReference>
<dbReference type="CDD" id="cd09276">
    <property type="entry name" value="Rnase_HI_RT_non_LTR"/>
    <property type="match status" value="1"/>
</dbReference>
<dbReference type="InterPro" id="IPR043502">
    <property type="entry name" value="DNA/RNA_pol_sf"/>
</dbReference>
<dbReference type="SUPFAM" id="SSF56672">
    <property type="entry name" value="DNA/RNA polymerases"/>
    <property type="match status" value="1"/>
</dbReference>
<evidence type="ECO:0008006" key="4">
    <source>
        <dbReference type="Google" id="ProtNLM"/>
    </source>
</evidence>
<sequence>PGCVLQQQCDLQCPSGAPVRAPTTRWMAAGRIVTYSKIRWAVDSLGPFKSPGPDGIRPICLQKGIEVLLPLLCKLFRASLALGHVPSAWSCSRVVFIPKPGKARYTDPKSFRPISLSSFLLKTLEKLVLRYVWDRTLKDHPLYMHQHAYIKGKSCESALHQLVGRIEKALEDKEIALGAFLDIQGAFDNTSSAAVLSAARAHGFDGVIYNWTRALLLGRKVVLSLHGEEVLALTTRGCPQGGVLSPLLWNLVADDLIRRLNDSGVFAQGYADDIAILVVGKFDSTIREIMDRALHLAGNWCSEVGLRINPSKVVAVPFTRRRNLQGLGPLHLQGTEVNLQNQVKYLGVILDRTLQWEPHLQRVIDRGKWSLMTCRRMVGSLWGLRPRLMHWLYVAVVRPAMTYGSLVWWPKMNSGTAVRRLAGIQRLAGLMISGALSTCPGASLDCLFNMLPIDIFILASARKCAYRLQCEDLWVNFNVPSVGHSRINQVVRCEVLDMPSDHLHTRYVFGKSFSVVIPPRDDWKDDGRPLQLCESEWYTDGSKGEKGTGAGILGVQDGVGIIVPMGMFPTVFQAEVAAIMECAVYNLSRGITDRNISIFSDSQAALRALDSCTITSRLVWDCRNAVSLLGMKNSVTLCWVPGHSGIEGNEVADRLANDGASAPFVGPNPFCGVSRAHANHAIMSWARERHSRRWSELPLLRVSKLSLSSPSVRVANELLRLGRSELRLIVGLITGHGQLRKHLSRMGIYTGDPICRKCGISEETADHLLYDCNGLCEVRAATLGTMERGRRLPQEELIGKFQQFARLLQLDGP</sequence>
<feature type="non-terminal residue" evidence="3">
    <location>
        <position position="1"/>
    </location>
</feature>
<dbReference type="GO" id="GO:0003676">
    <property type="term" value="F:nucleic acid binding"/>
    <property type="evidence" value="ECO:0007669"/>
    <property type="project" value="InterPro"/>
</dbReference>
<dbReference type="CDD" id="cd01650">
    <property type="entry name" value="RT_nLTR_like"/>
    <property type="match status" value="1"/>
</dbReference>
<gene>
    <name evidence="3" type="ORF">g.12797</name>
</gene>
<dbReference type="Pfam" id="PF00075">
    <property type="entry name" value="RNase_H"/>
    <property type="match status" value="1"/>
</dbReference>
<dbReference type="Gene3D" id="3.30.420.10">
    <property type="entry name" value="Ribonuclease H-like superfamily/Ribonuclease H"/>
    <property type="match status" value="1"/>
</dbReference>
<dbReference type="PANTHER" id="PTHR19446">
    <property type="entry name" value="REVERSE TRANSCRIPTASES"/>
    <property type="match status" value="1"/>
</dbReference>
<feature type="domain" description="RNase H type-1" evidence="2">
    <location>
        <begin position="531"/>
        <end position="661"/>
    </location>
</feature>
<dbReference type="InterPro" id="IPR000477">
    <property type="entry name" value="RT_dom"/>
</dbReference>